<dbReference type="InterPro" id="IPR050814">
    <property type="entry name" value="Myo-inositol_Transporter"/>
</dbReference>
<evidence type="ECO:0000256" key="2">
    <source>
        <dbReference type="ARBA" id="ARBA00022448"/>
    </source>
</evidence>
<feature type="transmembrane region" description="Helical" evidence="7">
    <location>
        <begin position="655"/>
        <end position="675"/>
    </location>
</feature>
<dbReference type="Gene3D" id="1.20.1250.20">
    <property type="entry name" value="MFS general substrate transporter like domains"/>
    <property type="match status" value="2"/>
</dbReference>
<evidence type="ECO:0000313" key="9">
    <source>
        <dbReference type="EMBL" id="KAK1648094.1"/>
    </source>
</evidence>
<feature type="transmembrane region" description="Helical" evidence="7">
    <location>
        <begin position="213"/>
        <end position="234"/>
    </location>
</feature>
<feature type="transmembrane region" description="Helical" evidence="7">
    <location>
        <begin position="599"/>
        <end position="621"/>
    </location>
</feature>
<dbReference type="PRINTS" id="PR00171">
    <property type="entry name" value="SUGRTRNSPORT"/>
</dbReference>
<feature type="transmembrane region" description="Helical" evidence="7">
    <location>
        <begin position="254"/>
        <end position="271"/>
    </location>
</feature>
<feature type="region of interest" description="Disordered" evidence="6">
    <location>
        <begin position="419"/>
        <end position="447"/>
    </location>
</feature>
<dbReference type="SUPFAM" id="SSF103473">
    <property type="entry name" value="MFS general substrate transporter"/>
    <property type="match status" value="1"/>
</dbReference>
<feature type="transmembrane region" description="Helical" evidence="7">
    <location>
        <begin position="724"/>
        <end position="744"/>
    </location>
</feature>
<keyword evidence="10" id="KW-1185">Reference proteome</keyword>
<comment type="subcellular location">
    <subcellularLocation>
        <location evidence="1">Membrane</location>
        <topology evidence="1">Multi-pass membrane protein</topology>
    </subcellularLocation>
</comment>
<dbReference type="InterPro" id="IPR005828">
    <property type="entry name" value="MFS_sugar_transport-like"/>
</dbReference>
<comment type="caution">
    <text evidence="9">The sequence shown here is derived from an EMBL/GenBank/DDBJ whole genome shotgun (WGS) entry which is preliminary data.</text>
</comment>
<dbReference type="EMBL" id="JAUUTY010000004">
    <property type="protein sequence ID" value="KAK1648094.1"/>
    <property type="molecule type" value="Genomic_DNA"/>
</dbReference>
<proteinExistence type="predicted"/>
<dbReference type="Proteomes" id="UP001231189">
    <property type="component" value="Unassembled WGS sequence"/>
</dbReference>
<dbReference type="PROSITE" id="PS50850">
    <property type="entry name" value="MFS"/>
    <property type="match status" value="1"/>
</dbReference>
<evidence type="ECO:0000256" key="1">
    <source>
        <dbReference type="ARBA" id="ARBA00004141"/>
    </source>
</evidence>
<dbReference type="GO" id="GO:0022857">
    <property type="term" value="F:transmembrane transporter activity"/>
    <property type="evidence" value="ECO:0007669"/>
    <property type="project" value="InterPro"/>
</dbReference>
<evidence type="ECO:0000256" key="6">
    <source>
        <dbReference type="SAM" id="MobiDB-lite"/>
    </source>
</evidence>
<keyword evidence="2" id="KW-0813">Transport</keyword>
<dbReference type="FunFam" id="1.20.1250.20:FF:000468">
    <property type="entry name" value="Os11g0620400 protein"/>
    <property type="match status" value="1"/>
</dbReference>
<dbReference type="AlphaFoldDB" id="A0AAD8WBH0"/>
<dbReference type="InterPro" id="IPR003663">
    <property type="entry name" value="Sugar/inositol_transpt"/>
</dbReference>
<dbReference type="InterPro" id="IPR036259">
    <property type="entry name" value="MFS_trans_sf"/>
</dbReference>
<dbReference type="GO" id="GO:0016020">
    <property type="term" value="C:membrane"/>
    <property type="evidence" value="ECO:0007669"/>
    <property type="project" value="UniProtKB-SubCell"/>
</dbReference>
<dbReference type="PANTHER" id="PTHR48020:SF35">
    <property type="entry name" value="SUGAR TRANSPORTER"/>
    <property type="match status" value="1"/>
</dbReference>
<feature type="transmembrane region" description="Helical" evidence="7">
    <location>
        <begin position="118"/>
        <end position="139"/>
    </location>
</feature>
<dbReference type="FunFam" id="1.20.1250.20:FF:000435">
    <property type="entry name" value="Os11g0620400 protein"/>
    <property type="match status" value="1"/>
</dbReference>
<feature type="transmembrane region" description="Helical" evidence="7">
    <location>
        <begin position="160"/>
        <end position="180"/>
    </location>
</feature>
<keyword evidence="4 7" id="KW-1133">Transmembrane helix</keyword>
<feature type="transmembrane region" description="Helical" evidence="7">
    <location>
        <begin position="278"/>
        <end position="298"/>
    </location>
</feature>
<dbReference type="PANTHER" id="PTHR48020">
    <property type="entry name" value="PROTON MYO-INOSITOL COTRANSPORTER"/>
    <property type="match status" value="1"/>
</dbReference>
<dbReference type="InterPro" id="IPR020846">
    <property type="entry name" value="MFS_dom"/>
</dbReference>
<keyword evidence="3 7" id="KW-0812">Transmembrane</keyword>
<evidence type="ECO:0000256" key="3">
    <source>
        <dbReference type="ARBA" id="ARBA00022692"/>
    </source>
</evidence>
<feature type="transmembrane region" description="Helical" evidence="7">
    <location>
        <begin position="628"/>
        <end position="649"/>
    </location>
</feature>
<gene>
    <name evidence="9" type="ORF">QYE76_065899</name>
</gene>
<protein>
    <recommendedName>
        <fullName evidence="8">Major facilitator superfamily (MFS) profile domain-containing protein</fullName>
    </recommendedName>
</protein>
<feature type="domain" description="Major facilitator superfamily (MFS) profile" evidence="8">
    <location>
        <begin position="120"/>
        <end position="750"/>
    </location>
</feature>
<evidence type="ECO:0000313" key="10">
    <source>
        <dbReference type="Proteomes" id="UP001231189"/>
    </source>
</evidence>
<evidence type="ECO:0000256" key="7">
    <source>
        <dbReference type="SAM" id="Phobius"/>
    </source>
</evidence>
<feature type="transmembrane region" description="Helical" evidence="7">
    <location>
        <begin position="696"/>
        <end position="718"/>
    </location>
</feature>
<accession>A0AAD8WBH0</accession>
<evidence type="ECO:0000256" key="5">
    <source>
        <dbReference type="ARBA" id="ARBA00023136"/>
    </source>
</evidence>
<sequence length="768" mass="84534">MLQFLPHKCPCKHIYKTINLSSRFSNGRRRSSQIWLEPCGFSLSNHHFFFCHLIIIIIIILVSSPCCAVVSIAEVPEKRHDHLTFPSPPLLCSFRHSPSPSSCSGAARVLDQKMNSTVFSAVAVSIGYILLGWDFTTVLEANAHMEKEFDLQNGHSIQGIIVAVSVLGAVVVTIFSGSLLDWLGRRAVLIYSSLLLFSGGVLMLWSPNIYTLLLARLIVGSGSGLVFTCVPIYISETSSPDMRGSLGTMPQFMFIVGIIFSYCMVFWMTLVSSYNWRVMVGSIFAPSIVYFALLVFYLPESPRWLVSDGKISEARISLQWLRGKDDVSGEISLIVDGINIIPGMGIGGNASSNAQGQSFVRTSTSQLSRYSSLYWHLSDPLVDLLGSIHENMSDTGGVRNNFFPAFHSFNFVERERMDEYREEDDSVQQNREAYPGDEGNNGDGLQASLLSQGASAEGYDTNAPFTPEGSSSYLRRHGTTGLVQEFAASLQDHDIEEEEEIHEAALFSHQPAHHDVEGTRIHPSRQQIVRLSETADIKPKWRVLLQPGVRHALCHGMLIQALQESAGINGLLRYSPQILEQAGVVSLFSDIGLGSHSTAILISALNALLMLPCITASMILMDICGRRALLLFTTPILMLSLSAIPLSSIMNMGSVAQAILVQVALTICFCSYVVGLGPIPNILCSEMFPTRARATCASFCSLSFWFGRLLSIYCFPVMLSTIGLTGACGVYAFMCSIILLFIYLRVPETKGLPLELIAEIFKFSKQEY</sequence>
<reference evidence="9" key="1">
    <citation type="submission" date="2023-07" db="EMBL/GenBank/DDBJ databases">
        <title>A chromosome-level genome assembly of Lolium multiflorum.</title>
        <authorList>
            <person name="Chen Y."/>
            <person name="Copetti D."/>
            <person name="Kolliker R."/>
            <person name="Studer B."/>
        </authorList>
    </citation>
    <scope>NUCLEOTIDE SEQUENCE</scope>
    <source>
        <strain evidence="9">02402/16</strain>
        <tissue evidence="9">Leaf</tissue>
    </source>
</reference>
<feature type="transmembrane region" description="Helical" evidence="7">
    <location>
        <begin position="48"/>
        <end position="73"/>
    </location>
</feature>
<feature type="transmembrane region" description="Helical" evidence="7">
    <location>
        <begin position="186"/>
        <end position="206"/>
    </location>
</feature>
<name>A0AAD8WBH0_LOLMU</name>
<keyword evidence="5 7" id="KW-0472">Membrane</keyword>
<organism evidence="9 10">
    <name type="scientific">Lolium multiflorum</name>
    <name type="common">Italian ryegrass</name>
    <name type="synonym">Lolium perenne subsp. multiflorum</name>
    <dbReference type="NCBI Taxonomy" id="4521"/>
    <lineage>
        <taxon>Eukaryota</taxon>
        <taxon>Viridiplantae</taxon>
        <taxon>Streptophyta</taxon>
        <taxon>Embryophyta</taxon>
        <taxon>Tracheophyta</taxon>
        <taxon>Spermatophyta</taxon>
        <taxon>Magnoliopsida</taxon>
        <taxon>Liliopsida</taxon>
        <taxon>Poales</taxon>
        <taxon>Poaceae</taxon>
        <taxon>BOP clade</taxon>
        <taxon>Pooideae</taxon>
        <taxon>Poodae</taxon>
        <taxon>Poeae</taxon>
        <taxon>Poeae Chloroplast Group 2 (Poeae type)</taxon>
        <taxon>Loliodinae</taxon>
        <taxon>Loliinae</taxon>
        <taxon>Lolium</taxon>
    </lineage>
</organism>
<evidence type="ECO:0000256" key="4">
    <source>
        <dbReference type="ARBA" id="ARBA00022989"/>
    </source>
</evidence>
<dbReference type="Pfam" id="PF00083">
    <property type="entry name" value="Sugar_tr"/>
    <property type="match status" value="2"/>
</dbReference>
<evidence type="ECO:0000259" key="8">
    <source>
        <dbReference type="PROSITE" id="PS50850"/>
    </source>
</evidence>